<dbReference type="Proteomes" id="UP000061432">
    <property type="component" value="Chromosome"/>
</dbReference>
<accession>A0A0C6FLD1</accession>
<organism evidence="2 3">
    <name type="scientific">Methylobacterium aquaticum</name>
    <dbReference type="NCBI Taxonomy" id="270351"/>
    <lineage>
        <taxon>Bacteria</taxon>
        <taxon>Pseudomonadati</taxon>
        <taxon>Pseudomonadota</taxon>
        <taxon>Alphaproteobacteria</taxon>
        <taxon>Hyphomicrobiales</taxon>
        <taxon>Methylobacteriaceae</taxon>
        <taxon>Methylobacterium</taxon>
    </lineage>
</organism>
<evidence type="ECO:0000313" key="2">
    <source>
        <dbReference type="EMBL" id="BAQ47927.1"/>
    </source>
</evidence>
<dbReference type="AlphaFoldDB" id="A0A0C6FLD1"/>
<sequence>MISREEGVDDVKSSWPLRDGLHTCYNGGDNGQRRGDLERIPKSRLSSDCTLQLGCMKAESLVIVDQHATVNTFPGLVHTARHTMGVGLTRRRCANRKEAGDHGRVSDWGEVVTR</sequence>
<reference evidence="2 3" key="1">
    <citation type="journal article" date="2015" name="Genome Announc.">
        <title>Complete Genome Sequence of Methylobacterium aquaticum Strain 22A, Isolated from Racomitrium japonicum Moss.</title>
        <authorList>
            <person name="Tani A."/>
            <person name="Ogura Y."/>
            <person name="Hayashi T."/>
            <person name="Kimbara K."/>
        </authorList>
    </citation>
    <scope>NUCLEOTIDE SEQUENCE [LARGE SCALE GENOMIC DNA]</scope>
    <source>
        <strain evidence="2 3">MA-22A</strain>
    </source>
</reference>
<name>A0A0C6FLD1_9HYPH</name>
<evidence type="ECO:0000313" key="1">
    <source>
        <dbReference type="EMBL" id="BAQ44586.1"/>
    </source>
</evidence>
<proteinExistence type="predicted"/>
<dbReference type="EMBL" id="AP014704">
    <property type="protein sequence ID" value="BAQ47927.1"/>
    <property type="molecule type" value="Genomic_DNA"/>
</dbReference>
<protein>
    <submittedName>
        <fullName evidence="2">Uncharacterized protein</fullName>
    </submittedName>
</protein>
<evidence type="ECO:0000313" key="3">
    <source>
        <dbReference type="Proteomes" id="UP000061432"/>
    </source>
</evidence>
<dbReference type="KEGG" id="maqu:Maq22A_c06145"/>
<dbReference type="KEGG" id="maqu:Maq22A_c25105"/>
<gene>
    <name evidence="1" type="ORF">Maq22A_c06145</name>
    <name evidence="2" type="ORF">Maq22A_c25105</name>
</gene>
<dbReference type="EMBL" id="AP014704">
    <property type="protein sequence ID" value="BAQ44586.1"/>
    <property type="molecule type" value="Genomic_DNA"/>
</dbReference>
<reference evidence="3" key="2">
    <citation type="submission" date="2015-01" db="EMBL/GenBank/DDBJ databases">
        <title>Complete genome sequence of Methylobacterium aquaticum strain 22A.</title>
        <authorList>
            <person name="Tani A."/>
            <person name="Ogura Y."/>
            <person name="Hayashi T."/>
        </authorList>
    </citation>
    <scope>NUCLEOTIDE SEQUENCE [LARGE SCALE GENOMIC DNA]</scope>
    <source>
        <strain evidence="3">MA-22A</strain>
    </source>
</reference>